<dbReference type="InterPro" id="IPR003959">
    <property type="entry name" value="ATPase_AAA_core"/>
</dbReference>
<evidence type="ECO:0000256" key="5">
    <source>
        <dbReference type="ARBA" id="ARBA00022741"/>
    </source>
</evidence>
<keyword evidence="4" id="KW-0235">DNA replication</keyword>
<comment type="similarity">
    <text evidence="2">Belongs to the AAA ATPase family. RarA/MGS1/WRNIP1 subfamily.</text>
</comment>
<dbReference type="AlphaFoldDB" id="A0A075NZV3"/>
<dbReference type="SUPFAM" id="SSF52540">
    <property type="entry name" value="P-loop containing nucleoside triphosphate hydrolases"/>
    <property type="match status" value="1"/>
</dbReference>
<keyword evidence="6" id="KW-0067">ATP-binding</keyword>
<dbReference type="FunFam" id="3.40.50.300:FF:000137">
    <property type="entry name" value="Replication-associated recombination protein A"/>
    <property type="match status" value="1"/>
</dbReference>
<dbReference type="InterPro" id="IPR032423">
    <property type="entry name" value="AAA_assoc_2"/>
</dbReference>
<dbReference type="InterPro" id="IPR003593">
    <property type="entry name" value="AAA+_ATPase"/>
</dbReference>
<feature type="domain" description="AAA+ ATPase" evidence="7">
    <location>
        <begin position="44"/>
        <end position="160"/>
    </location>
</feature>
<dbReference type="SUPFAM" id="SSF48019">
    <property type="entry name" value="post-AAA+ oligomerization domain-like"/>
    <property type="match status" value="1"/>
</dbReference>
<evidence type="ECO:0000313" key="8">
    <source>
        <dbReference type="EMBL" id="AIF99068.1"/>
    </source>
</evidence>
<dbReference type="InterPro" id="IPR021886">
    <property type="entry name" value="MgsA_C"/>
</dbReference>
<dbReference type="CDD" id="cd18139">
    <property type="entry name" value="HLD_clamp_RarA"/>
    <property type="match status" value="1"/>
</dbReference>
<dbReference type="Gene3D" id="1.20.272.10">
    <property type="match status" value="1"/>
</dbReference>
<reference evidence="8 9" key="1">
    <citation type="submission" date="2014-06" db="EMBL/GenBank/DDBJ databases">
        <title>Genomes of Alteromonas australica, a world apart.</title>
        <authorList>
            <person name="Gonzaga A."/>
            <person name="Lopez-Perez M."/>
            <person name="Rodriguez-Valera F."/>
        </authorList>
    </citation>
    <scope>NUCLEOTIDE SEQUENCE [LARGE SCALE GENOMIC DNA]</scope>
    <source>
        <strain evidence="8 9">H 17</strain>
    </source>
</reference>
<gene>
    <name evidence="8" type="ORF">EP13_10470</name>
</gene>
<evidence type="ECO:0000313" key="9">
    <source>
        <dbReference type="Proteomes" id="UP000056090"/>
    </source>
</evidence>
<evidence type="ECO:0000256" key="3">
    <source>
        <dbReference type="ARBA" id="ARBA00020776"/>
    </source>
</evidence>
<proteinExistence type="inferred from homology"/>
<dbReference type="GO" id="GO:0005524">
    <property type="term" value="F:ATP binding"/>
    <property type="evidence" value="ECO:0007669"/>
    <property type="project" value="UniProtKB-KW"/>
</dbReference>
<dbReference type="GO" id="GO:0003677">
    <property type="term" value="F:DNA binding"/>
    <property type="evidence" value="ECO:0007669"/>
    <property type="project" value="InterPro"/>
</dbReference>
<dbReference type="KEGG" id="aal:EP13_10470"/>
<dbReference type="RefSeq" id="WP_044057205.1">
    <property type="nucleotide sequence ID" value="NZ_CBCSKJ010000001.1"/>
</dbReference>
<comment type="function">
    <text evidence="1">DNA-dependent ATPase that plays important roles in cellular responses to stalled DNA replication processes.</text>
</comment>
<dbReference type="EMBL" id="CP008849">
    <property type="protein sequence ID" value="AIF99068.1"/>
    <property type="molecule type" value="Genomic_DNA"/>
</dbReference>
<dbReference type="CDD" id="cd00009">
    <property type="entry name" value="AAA"/>
    <property type="match status" value="1"/>
</dbReference>
<keyword evidence="9" id="KW-1185">Reference proteome</keyword>
<dbReference type="Gene3D" id="3.40.50.300">
    <property type="entry name" value="P-loop containing nucleotide triphosphate hydrolases"/>
    <property type="match status" value="1"/>
</dbReference>
<evidence type="ECO:0000256" key="1">
    <source>
        <dbReference type="ARBA" id="ARBA00002393"/>
    </source>
</evidence>
<organism evidence="8 9">
    <name type="scientific">Alteromonas australica</name>
    <dbReference type="NCBI Taxonomy" id="589873"/>
    <lineage>
        <taxon>Bacteria</taxon>
        <taxon>Pseudomonadati</taxon>
        <taxon>Pseudomonadota</taxon>
        <taxon>Gammaproteobacteria</taxon>
        <taxon>Alteromonadales</taxon>
        <taxon>Alteromonadaceae</taxon>
        <taxon>Alteromonas/Salinimonas group</taxon>
        <taxon>Alteromonas</taxon>
    </lineage>
</organism>
<dbReference type="GO" id="GO:0008047">
    <property type="term" value="F:enzyme activator activity"/>
    <property type="evidence" value="ECO:0007669"/>
    <property type="project" value="TreeGrafter"/>
</dbReference>
<evidence type="ECO:0000256" key="4">
    <source>
        <dbReference type="ARBA" id="ARBA00022705"/>
    </source>
</evidence>
<dbReference type="GO" id="GO:0016887">
    <property type="term" value="F:ATP hydrolysis activity"/>
    <property type="evidence" value="ECO:0007669"/>
    <property type="project" value="InterPro"/>
</dbReference>
<dbReference type="GO" id="GO:0006261">
    <property type="term" value="P:DNA-templated DNA replication"/>
    <property type="evidence" value="ECO:0007669"/>
    <property type="project" value="TreeGrafter"/>
</dbReference>
<dbReference type="Gene3D" id="1.10.3710.10">
    <property type="entry name" value="DNA polymerase III clamp loader subunits, C-terminal domain"/>
    <property type="match status" value="1"/>
</dbReference>
<dbReference type="Pfam" id="PF12002">
    <property type="entry name" value="MgsA_C"/>
    <property type="match status" value="1"/>
</dbReference>
<protein>
    <recommendedName>
        <fullName evidence="3">Replication-associated recombination protein A</fullName>
    </recommendedName>
</protein>
<evidence type="ECO:0000259" key="7">
    <source>
        <dbReference type="SMART" id="SM00382"/>
    </source>
</evidence>
<evidence type="ECO:0000256" key="6">
    <source>
        <dbReference type="ARBA" id="ARBA00022840"/>
    </source>
</evidence>
<keyword evidence="5" id="KW-0547">Nucleotide-binding</keyword>
<dbReference type="InterPro" id="IPR051314">
    <property type="entry name" value="AAA_ATPase_RarA/MGS1/WRNIP1"/>
</dbReference>
<dbReference type="Proteomes" id="UP000056090">
    <property type="component" value="Chromosome"/>
</dbReference>
<dbReference type="GO" id="GO:0017116">
    <property type="term" value="F:single-stranded DNA helicase activity"/>
    <property type="evidence" value="ECO:0007669"/>
    <property type="project" value="TreeGrafter"/>
</dbReference>
<accession>A0A075NZV3</accession>
<dbReference type="InterPro" id="IPR008921">
    <property type="entry name" value="DNA_pol3_clamp-load_cplx_C"/>
</dbReference>
<dbReference type="SMART" id="SM00382">
    <property type="entry name" value="AAA"/>
    <property type="match status" value="1"/>
</dbReference>
<dbReference type="PANTHER" id="PTHR13779">
    <property type="entry name" value="WERNER HELICASE-INTERACTING PROTEIN 1 FAMILY MEMBER"/>
    <property type="match status" value="1"/>
</dbReference>
<dbReference type="Pfam" id="PF16193">
    <property type="entry name" value="AAA_assoc_2"/>
    <property type="match status" value="1"/>
</dbReference>
<sequence length="435" mass="47776">MSNVNQAFAPLAARMRPVTIEEYSGQSHLLGHDKPLRKMLDAGHCHSMILWGPPGTGKTTLAELIAHYTNATVLRISAVTSGVKDIRAAMDAAEENARYNQRTLLFVDEVHRFNKSQQDAFLPFVESGVVTFIGATTENPSFELNNALLSRVRVYVLKPLEKEALYELVDRALLDAQKGLGQRKLTIAESAKSALVELSGGDARRLLTYLELSADFTNDTEINIGDIEQAVGEKVASYDNKGDTFYDLISAFHKSVRGSDPDAALYWYARILDGGGDALYVGRRLLAIASEDIGNADPRAMQLCINAWDTFHRVGPAEGERAIAHAAVYCALAAKSNAVYMAFSEAKALARKTSDAPVPLHLRNAPTSLMKELGHGDGYRYAHNEPNAFAAGETYFPDGLTNTRFYHPNERGLEKALKAKRDYLDSLNAQSPIKR</sequence>
<dbReference type="eggNOG" id="COG2256">
    <property type="taxonomic scope" value="Bacteria"/>
</dbReference>
<dbReference type="GeneID" id="78255329"/>
<dbReference type="GO" id="GO:0000731">
    <property type="term" value="P:DNA synthesis involved in DNA repair"/>
    <property type="evidence" value="ECO:0007669"/>
    <property type="project" value="TreeGrafter"/>
</dbReference>
<dbReference type="FunFam" id="1.20.272.10:FF:000001">
    <property type="entry name" value="Putative AAA family ATPase"/>
    <property type="match status" value="1"/>
</dbReference>
<evidence type="ECO:0000256" key="2">
    <source>
        <dbReference type="ARBA" id="ARBA00008959"/>
    </source>
</evidence>
<dbReference type="Pfam" id="PF00004">
    <property type="entry name" value="AAA"/>
    <property type="match status" value="1"/>
</dbReference>
<dbReference type="Gene3D" id="1.10.8.60">
    <property type="match status" value="1"/>
</dbReference>
<dbReference type="InterPro" id="IPR027417">
    <property type="entry name" value="P-loop_NTPase"/>
</dbReference>
<name>A0A075NZV3_9ALTE</name>
<dbReference type="PANTHER" id="PTHR13779:SF7">
    <property type="entry name" value="ATPASE WRNIP1"/>
    <property type="match status" value="1"/>
</dbReference>